<keyword evidence="1" id="KW-1133">Transmembrane helix</keyword>
<dbReference type="AlphaFoldDB" id="A0A7Y0EJU9"/>
<organism evidence="2 3">
    <name type="scientific">Clostridium muellerianum</name>
    <dbReference type="NCBI Taxonomy" id="2716538"/>
    <lineage>
        <taxon>Bacteria</taxon>
        <taxon>Bacillati</taxon>
        <taxon>Bacillota</taxon>
        <taxon>Clostridia</taxon>
        <taxon>Eubacteriales</taxon>
        <taxon>Clostridiaceae</taxon>
        <taxon>Clostridium</taxon>
    </lineage>
</organism>
<accession>A0A7Y0EJU9</accession>
<proteinExistence type="predicted"/>
<sequence length="155" mass="18113">MLKLTWIEFFLRIIPEIFILIWGVYVISRKSFDIPQYVLSSIIISILIFFIRWLPIYLGVHMMINIIITISIMFIIGIPLIKSIYSTLLMFFILSLSEFLNMLILNLLNVDTNLQLLEPVKKCVLEIPSLAITSIFIIIIHYLLKTKEGMKYVSN</sequence>
<keyword evidence="1" id="KW-0812">Transmembrane</keyword>
<reference evidence="2 3" key="1">
    <citation type="submission" date="2020-06" db="EMBL/GenBank/DDBJ databases">
        <title>Complete Genome Sequence of Clostridium muelleri sp. nov. P21T, an Acid-Alcohol Producing Acetogen Isolated from Old Hay.</title>
        <authorList>
            <person name="Duncan K.E."/>
            <person name="Tanner R.S."/>
        </authorList>
    </citation>
    <scope>NUCLEOTIDE SEQUENCE [LARGE SCALE GENOMIC DNA]</scope>
    <source>
        <strain evidence="2 3">P21</strain>
    </source>
</reference>
<name>A0A7Y0EJU9_9CLOT</name>
<dbReference type="Proteomes" id="UP000537131">
    <property type="component" value="Unassembled WGS sequence"/>
</dbReference>
<evidence type="ECO:0000313" key="2">
    <source>
        <dbReference type="EMBL" id="NMM64452.1"/>
    </source>
</evidence>
<feature type="transmembrane region" description="Helical" evidence="1">
    <location>
        <begin position="88"/>
        <end position="107"/>
    </location>
</feature>
<dbReference type="RefSeq" id="WP_169299048.1">
    <property type="nucleotide sequence ID" value="NZ_JABBNI010000037.1"/>
</dbReference>
<evidence type="ECO:0000256" key="1">
    <source>
        <dbReference type="SAM" id="Phobius"/>
    </source>
</evidence>
<feature type="transmembrane region" description="Helical" evidence="1">
    <location>
        <begin position="37"/>
        <end position="56"/>
    </location>
</feature>
<protein>
    <submittedName>
        <fullName evidence="2">Uncharacterized protein</fullName>
    </submittedName>
</protein>
<keyword evidence="3" id="KW-1185">Reference proteome</keyword>
<evidence type="ECO:0000313" key="3">
    <source>
        <dbReference type="Proteomes" id="UP000537131"/>
    </source>
</evidence>
<gene>
    <name evidence="2" type="ORF">HBE96_17690</name>
</gene>
<dbReference type="EMBL" id="JABBNI010000037">
    <property type="protein sequence ID" value="NMM64452.1"/>
    <property type="molecule type" value="Genomic_DNA"/>
</dbReference>
<keyword evidence="1" id="KW-0472">Membrane</keyword>
<feature type="transmembrane region" description="Helical" evidence="1">
    <location>
        <begin position="127"/>
        <end position="144"/>
    </location>
</feature>
<comment type="caution">
    <text evidence="2">The sequence shown here is derived from an EMBL/GenBank/DDBJ whole genome shotgun (WGS) entry which is preliminary data.</text>
</comment>
<feature type="transmembrane region" description="Helical" evidence="1">
    <location>
        <begin position="6"/>
        <end position="25"/>
    </location>
</feature>
<feature type="transmembrane region" description="Helical" evidence="1">
    <location>
        <begin position="62"/>
        <end position="81"/>
    </location>
</feature>